<evidence type="ECO:0000259" key="5">
    <source>
        <dbReference type="Pfam" id="PF05678"/>
    </source>
</evidence>
<evidence type="ECO:0000256" key="3">
    <source>
        <dbReference type="ARBA" id="ARBA00023242"/>
    </source>
</evidence>
<dbReference type="Pfam" id="PF05678">
    <property type="entry name" value="VQ"/>
    <property type="match status" value="1"/>
</dbReference>
<feature type="region of interest" description="Disordered" evidence="4">
    <location>
        <begin position="80"/>
        <end position="100"/>
    </location>
</feature>
<evidence type="ECO:0000256" key="4">
    <source>
        <dbReference type="SAM" id="MobiDB-lite"/>
    </source>
</evidence>
<dbReference type="PANTHER" id="PTHR33402">
    <property type="entry name" value="VQ MOTIF-CONTAINING PROTEIN 11-LIKE"/>
    <property type="match status" value="1"/>
</dbReference>
<sequence>MPSNSTTIHLFLQNQPAGDRLRVSTVNKKADLMTETHTITETVASQVIGTGTAAAKPTTTFVQADSTSFRDVVQRLTGVGPSDTTISHDHQDHSTKAAKKSTFKLHERRQYSKSKLEILVKPAGTRQNCSFSPSNASLLYPSPLSNPSSTGSSSNKRDHQSALILSDHLNSAEEERAIKERRFYMHPSPRSKPAGYTEPELLTLFPLTSPNSTNLNI</sequence>
<keyword evidence="2" id="KW-0597">Phosphoprotein</keyword>
<evidence type="ECO:0000313" key="7">
    <source>
        <dbReference type="Proteomes" id="UP000325577"/>
    </source>
</evidence>
<feature type="compositionally biased region" description="Basic and acidic residues" evidence="4">
    <location>
        <begin position="86"/>
        <end position="95"/>
    </location>
</feature>
<organism evidence="6 7">
    <name type="scientific">Nyssa sinensis</name>
    <dbReference type="NCBI Taxonomy" id="561372"/>
    <lineage>
        <taxon>Eukaryota</taxon>
        <taxon>Viridiplantae</taxon>
        <taxon>Streptophyta</taxon>
        <taxon>Embryophyta</taxon>
        <taxon>Tracheophyta</taxon>
        <taxon>Spermatophyta</taxon>
        <taxon>Magnoliopsida</taxon>
        <taxon>eudicotyledons</taxon>
        <taxon>Gunneridae</taxon>
        <taxon>Pentapetalae</taxon>
        <taxon>asterids</taxon>
        <taxon>Cornales</taxon>
        <taxon>Nyssaceae</taxon>
        <taxon>Nyssa</taxon>
    </lineage>
</organism>
<accession>A0A5J4ZZV9</accession>
<reference evidence="6 7" key="1">
    <citation type="submission" date="2019-09" db="EMBL/GenBank/DDBJ databases">
        <title>A chromosome-level genome assembly of the Chinese tupelo Nyssa sinensis.</title>
        <authorList>
            <person name="Yang X."/>
            <person name="Kang M."/>
            <person name="Yang Y."/>
            <person name="Xiong H."/>
            <person name="Wang M."/>
            <person name="Zhang Z."/>
            <person name="Wang Z."/>
            <person name="Wu H."/>
            <person name="Ma T."/>
            <person name="Liu J."/>
            <person name="Xi Z."/>
        </authorList>
    </citation>
    <scope>NUCLEOTIDE SEQUENCE [LARGE SCALE GENOMIC DNA]</scope>
    <source>
        <strain evidence="6">J267</strain>
        <tissue evidence="6">Leaf</tissue>
    </source>
</reference>
<dbReference type="OrthoDB" id="783357at2759"/>
<keyword evidence="3" id="KW-0539">Nucleus</keyword>
<dbReference type="InterPro" id="IPR008889">
    <property type="entry name" value="VQ"/>
</dbReference>
<proteinExistence type="predicted"/>
<dbReference type="InterPro" id="IPR039611">
    <property type="entry name" value="VQ_4/11/13/19/31/33"/>
</dbReference>
<feature type="domain" description="VQ" evidence="5">
    <location>
        <begin position="57"/>
        <end position="80"/>
    </location>
</feature>
<protein>
    <recommendedName>
        <fullName evidence="5">VQ domain-containing protein</fullName>
    </recommendedName>
</protein>
<dbReference type="GO" id="GO:0005634">
    <property type="term" value="C:nucleus"/>
    <property type="evidence" value="ECO:0007669"/>
    <property type="project" value="UniProtKB-SubCell"/>
</dbReference>
<gene>
    <name evidence="6" type="ORF">F0562_013003</name>
</gene>
<feature type="compositionally biased region" description="Low complexity" evidence="4">
    <location>
        <begin position="132"/>
        <end position="154"/>
    </location>
</feature>
<evidence type="ECO:0000313" key="6">
    <source>
        <dbReference type="EMBL" id="KAA8522637.1"/>
    </source>
</evidence>
<dbReference type="EMBL" id="CM018048">
    <property type="protein sequence ID" value="KAA8522637.1"/>
    <property type="molecule type" value="Genomic_DNA"/>
</dbReference>
<keyword evidence="7" id="KW-1185">Reference proteome</keyword>
<dbReference type="PANTHER" id="PTHR33402:SF22">
    <property type="entry name" value="VQ MOTIF-CONTAINING PROTEIN 31"/>
    <property type="match status" value="1"/>
</dbReference>
<dbReference type="AlphaFoldDB" id="A0A5J4ZZV9"/>
<evidence type="ECO:0000256" key="1">
    <source>
        <dbReference type="ARBA" id="ARBA00004123"/>
    </source>
</evidence>
<feature type="region of interest" description="Disordered" evidence="4">
    <location>
        <begin position="125"/>
        <end position="159"/>
    </location>
</feature>
<name>A0A5J4ZZV9_9ASTE</name>
<evidence type="ECO:0000256" key="2">
    <source>
        <dbReference type="ARBA" id="ARBA00022553"/>
    </source>
</evidence>
<comment type="subcellular location">
    <subcellularLocation>
        <location evidence="1">Nucleus</location>
    </subcellularLocation>
</comment>
<dbReference type="Proteomes" id="UP000325577">
    <property type="component" value="Linkage Group LG5"/>
</dbReference>